<protein>
    <submittedName>
        <fullName evidence="1">17357_t:CDS:1</fullName>
    </submittedName>
</protein>
<gene>
    <name evidence="1" type="ORF">ACOLOM_LOCUS13148</name>
</gene>
<evidence type="ECO:0000313" key="2">
    <source>
        <dbReference type="Proteomes" id="UP000789525"/>
    </source>
</evidence>
<name>A0ACA9QN70_9GLOM</name>
<reference evidence="1" key="1">
    <citation type="submission" date="2021-06" db="EMBL/GenBank/DDBJ databases">
        <authorList>
            <person name="Kallberg Y."/>
            <person name="Tangrot J."/>
            <person name="Rosling A."/>
        </authorList>
    </citation>
    <scope>NUCLEOTIDE SEQUENCE</scope>
    <source>
        <strain evidence="1">CL356</strain>
    </source>
</reference>
<comment type="caution">
    <text evidence="1">The sequence shown here is derived from an EMBL/GenBank/DDBJ whole genome shotgun (WGS) entry which is preliminary data.</text>
</comment>
<accession>A0ACA9QN70</accession>
<evidence type="ECO:0000313" key="1">
    <source>
        <dbReference type="EMBL" id="CAG8759901.1"/>
    </source>
</evidence>
<feature type="non-terminal residue" evidence="1">
    <location>
        <position position="260"/>
    </location>
</feature>
<dbReference type="EMBL" id="CAJVPT010058168">
    <property type="protein sequence ID" value="CAG8759901.1"/>
    <property type="molecule type" value="Genomic_DNA"/>
</dbReference>
<organism evidence="1 2">
    <name type="scientific">Acaulospora colombiana</name>
    <dbReference type="NCBI Taxonomy" id="27376"/>
    <lineage>
        <taxon>Eukaryota</taxon>
        <taxon>Fungi</taxon>
        <taxon>Fungi incertae sedis</taxon>
        <taxon>Mucoromycota</taxon>
        <taxon>Glomeromycotina</taxon>
        <taxon>Glomeromycetes</taxon>
        <taxon>Diversisporales</taxon>
        <taxon>Acaulosporaceae</taxon>
        <taxon>Acaulospora</taxon>
    </lineage>
</organism>
<dbReference type="Proteomes" id="UP000789525">
    <property type="component" value="Unassembled WGS sequence"/>
</dbReference>
<proteinExistence type="predicted"/>
<sequence length="260" mass="29469">SLWAVVQADKRFHRIGLPIMFRRIIVSSVSQLDGFLEMLIHSSYPRGLVKSLWLGWASDTLINTPSPQGSDAESVMVLDEDEDISIEDIEELFNDAKISPLPNGMIPSILEERPWIKSLLVLHLLPNLEDLRIAFSTPRFEGILSQMMQRRLLSTKLRVVRRTAVQGVIDADVLVPSFLYPSVTEIYGHRIVSSEMELQCDWLLPRGTTFSSVIGTSNVDHIELHESRLDTDVIEGILQLPRALRTLVYSDAGTEYERMK</sequence>
<keyword evidence="2" id="KW-1185">Reference proteome</keyword>
<feature type="non-terminal residue" evidence="1">
    <location>
        <position position="1"/>
    </location>
</feature>